<dbReference type="EMBL" id="JABZRD010000042">
    <property type="protein sequence ID" value="MBF1283137.1"/>
    <property type="molecule type" value="Genomic_DNA"/>
</dbReference>
<dbReference type="Proteomes" id="UP000709351">
    <property type="component" value="Unassembled WGS sequence"/>
</dbReference>
<evidence type="ECO:0000313" key="1">
    <source>
        <dbReference type="EMBL" id="MBF1283137.1"/>
    </source>
</evidence>
<gene>
    <name evidence="1" type="ORF">HXM93_01185</name>
</gene>
<dbReference type="AlphaFoldDB" id="A0A930DN35"/>
<proteinExistence type="predicted"/>
<sequence>MRLSKKMRFGARAKEYIPYLMQNLREGHIVPMCYIVYSGYGKNLYEFYPSSMLKIGNFPRKEDEILGIAYGYKDALKLVACMVEESLKGEGICC</sequence>
<accession>A0A930DN35</accession>
<reference evidence="1" key="1">
    <citation type="submission" date="2020-04" db="EMBL/GenBank/DDBJ databases">
        <title>Deep metagenomics examines the oral microbiome during advanced dental caries in children, revealing novel taxa and co-occurrences with host molecules.</title>
        <authorList>
            <person name="Baker J.L."/>
            <person name="Morton J.T."/>
            <person name="Dinis M."/>
            <person name="Alvarez R."/>
            <person name="Tran N.C."/>
            <person name="Knight R."/>
            <person name="Edlund A."/>
        </authorList>
    </citation>
    <scope>NUCLEOTIDE SEQUENCE</scope>
    <source>
        <strain evidence="1">JCVI_24_bin.2</strain>
    </source>
</reference>
<name>A0A930DN35_9FIRM</name>
<evidence type="ECO:0000313" key="2">
    <source>
        <dbReference type="Proteomes" id="UP000709351"/>
    </source>
</evidence>
<comment type="caution">
    <text evidence="1">The sequence shown here is derived from an EMBL/GenBank/DDBJ whole genome shotgun (WGS) entry which is preliminary data.</text>
</comment>
<protein>
    <submittedName>
        <fullName evidence="1">Uncharacterized protein</fullName>
    </submittedName>
</protein>
<organism evidence="1 2">
    <name type="scientific">Oribacterium parvum</name>
    <dbReference type="NCBI Taxonomy" id="1501329"/>
    <lineage>
        <taxon>Bacteria</taxon>
        <taxon>Bacillati</taxon>
        <taxon>Bacillota</taxon>
        <taxon>Clostridia</taxon>
        <taxon>Lachnospirales</taxon>
        <taxon>Lachnospiraceae</taxon>
        <taxon>Oribacterium</taxon>
    </lineage>
</organism>